<dbReference type="InterPro" id="IPR004713">
    <property type="entry name" value="CaH_exchang"/>
</dbReference>
<keyword evidence="6 9" id="KW-1133">Transmembrane helix</keyword>
<dbReference type="PROSITE" id="PS50222">
    <property type="entry name" value="EF_HAND_2"/>
    <property type="match status" value="3"/>
</dbReference>
<dbReference type="InterPro" id="IPR004837">
    <property type="entry name" value="NaCa_Exmemb"/>
</dbReference>
<organism evidence="12 13">
    <name type="scientific">Acacia crassicarpa</name>
    <name type="common">northern wattle</name>
    <dbReference type="NCBI Taxonomy" id="499986"/>
    <lineage>
        <taxon>Eukaryota</taxon>
        <taxon>Viridiplantae</taxon>
        <taxon>Streptophyta</taxon>
        <taxon>Embryophyta</taxon>
        <taxon>Tracheophyta</taxon>
        <taxon>Spermatophyta</taxon>
        <taxon>Magnoliopsida</taxon>
        <taxon>eudicotyledons</taxon>
        <taxon>Gunneridae</taxon>
        <taxon>Pentapetalae</taxon>
        <taxon>rosids</taxon>
        <taxon>fabids</taxon>
        <taxon>Fabales</taxon>
        <taxon>Fabaceae</taxon>
        <taxon>Caesalpinioideae</taxon>
        <taxon>mimosoid clade</taxon>
        <taxon>Acacieae</taxon>
        <taxon>Acacia</taxon>
    </lineage>
</organism>
<dbReference type="SMART" id="SM00054">
    <property type="entry name" value="EFh"/>
    <property type="match status" value="3"/>
</dbReference>
<feature type="transmembrane region" description="Helical" evidence="9">
    <location>
        <begin position="570"/>
        <end position="591"/>
    </location>
</feature>
<keyword evidence="5" id="KW-0106">Calcium</keyword>
<reference evidence="12" key="1">
    <citation type="submission" date="2023-10" db="EMBL/GenBank/DDBJ databases">
        <title>Chromosome-level genome of the transformable northern wattle, Acacia crassicarpa.</title>
        <authorList>
            <person name="Massaro I."/>
            <person name="Sinha N.R."/>
            <person name="Poethig S."/>
            <person name="Leichty A.R."/>
        </authorList>
    </citation>
    <scope>NUCLEOTIDE SEQUENCE</scope>
    <source>
        <strain evidence="12">Acra3RX</strain>
        <tissue evidence="12">Leaf</tissue>
    </source>
</reference>
<keyword evidence="4 9" id="KW-0812">Transmembrane</keyword>
<evidence type="ECO:0000256" key="1">
    <source>
        <dbReference type="ARBA" id="ARBA00004127"/>
    </source>
</evidence>
<dbReference type="InterPro" id="IPR011992">
    <property type="entry name" value="EF-hand-dom_pair"/>
</dbReference>
<feature type="chain" id="PRO_5041920307" description="EF-hand domain-containing protein" evidence="10">
    <location>
        <begin position="25"/>
        <end position="729"/>
    </location>
</feature>
<evidence type="ECO:0000256" key="4">
    <source>
        <dbReference type="ARBA" id="ARBA00022692"/>
    </source>
</evidence>
<feature type="transmembrane region" description="Helical" evidence="9">
    <location>
        <begin position="225"/>
        <end position="244"/>
    </location>
</feature>
<keyword evidence="13" id="KW-1185">Reference proteome</keyword>
<sequence>MRTILRKLCFVLFILFAITIVAEGRRLNSRTVHNELVSDGAYDDDDELQHNKTSNLLFKGIGFESYSQEENCKQLYGFLPCSNNIFGHLFLILVYEYLLFHGESYLVDGGEQVFKILGPGIFGASAFHILSALPESLILLVSGLLSSKEIAQEYAFTGVGLLAGSSILLLTVVWGTCVITGAQQFNTDSSLRICDGSNSVPTRLKAYLTGYGITTDLETSQTARIMLVSVIPLIIMQIPNLFQFSSGPTTVTLIIALIITAIFLLLYFTYQIFEPWIQKRRLEYVKRNHLLVRILRHVEKSTLERILTKHGSPNISAIRRLFREVDQNEDSVVSASEVKQILLKSRSSEKSISEEEIEDMLRVFNLGDDDNRITKDEFVSGFIKWLEQTKFAVNKQYMSRKSLKELYQVFEPWIQNKRREQETKKHIIPEIFRHIQSDLVVNLLTEDGKPDELAIRRLFDKLDTNEDNCISRSELRKLLTEINIAKASIDVDEAANKFIEEFDVNRDHVISEEEFISGFKKWLKLSSSPSSPALLSESEPESEEDILQMWEETDMVVEENQGKAVVDKSVWAWVKAIINVLVGIAMLSVLAEPLIESVRRFSDSAGINPFFISFILVPLATNAKKAISAVKEASNKKPRTTSLTISELYGGVFMNNVLGFFAISVLIYGRGIRWEFSAEALVVAVVCVVMGLAASFKSTFPIWSSFSACLLYPFSLVLVFLLKHYLSYV</sequence>
<evidence type="ECO:0000256" key="3">
    <source>
        <dbReference type="ARBA" id="ARBA00022449"/>
    </source>
</evidence>
<dbReference type="InterPro" id="IPR018247">
    <property type="entry name" value="EF_Hand_1_Ca_BS"/>
</dbReference>
<proteinExistence type="predicted"/>
<feature type="domain" description="EF-hand" evidence="11">
    <location>
        <begin position="450"/>
        <end position="485"/>
    </location>
</feature>
<evidence type="ECO:0000256" key="8">
    <source>
        <dbReference type="ARBA" id="ARBA00023136"/>
    </source>
</evidence>
<feature type="transmembrane region" description="Helical" evidence="9">
    <location>
        <begin position="648"/>
        <end position="669"/>
    </location>
</feature>
<gene>
    <name evidence="12" type="ORF">QN277_002526</name>
</gene>
<evidence type="ECO:0000256" key="10">
    <source>
        <dbReference type="SAM" id="SignalP"/>
    </source>
</evidence>
<feature type="transmembrane region" description="Helical" evidence="9">
    <location>
        <begin position="676"/>
        <end position="696"/>
    </location>
</feature>
<dbReference type="PANTHER" id="PTHR31503:SF79">
    <property type="entry name" value="CALCIUM-BINDING EF-HAND PROTEIN"/>
    <property type="match status" value="1"/>
</dbReference>
<feature type="transmembrane region" description="Helical" evidence="9">
    <location>
        <begin position="250"/>
        <end position="270"/>
    </location>
</feature>
<feature type="domain" description="EF-hand" evidence="11">
    <location>
        <begin position="313"/>
        <end position="348"/>
    </location>
</feature>
<evidence type="ECO:0000256" key="6">
    <source>
        <dbReference type="ARBA" id="ARBA00022989"/>
    </source>
</evidence>
<dbReference type="Pfam" id="PF01699">
    <property type="entry name" value="Na_Ca_ex"/>
    <property type="match status" value="1"/>
</dbReference>
<evidence type="ECO:0000256" key="5">
    <source>
        <dbReference type="ARBA" id="ARBA00022837"/>
    </source>
</evidence>
<feature type="transmembrane region" description="Helical" evidence="9">
    <location>
        <begin position="154"/>
        <end position="182"/>
    </location>
</feature>
<dbReference type="PROSITE" id="PS00018">
    <property type="entry name" value="EF_HAND_1"/>
    <property type="match status" value="2"/>
</dbReference>
<keyword evidence="10" id="KW-0732">Signal</keyword>
<name>A0AAE1NB22_9FABA</name>
<dbReference type="PANTHER" id="PTHR31503">
    <property type="entry name" value="VACUOLAR CALCIUM ION TRANSPORTER"/>
    <property type="match status" value="1"/>
</dbReference>
<feature type="domain" description="EF-hand" evidence="11">
    <location>
        <begin position="490"/>
        <end position="525"/>
    </location>
</feature>
<keyword evidence="2" id="KW-0813">Transport</keyword>
<feature type="transmembrane region" description="Helical" evidence="9">
    <location>
        <begin position="113"/>
        <end position="134"/>
    </location>
</feature>
<evidence type="ECO:0000313" key="12">
    <source>
        <dbReference type="EMBL" id="KAK4285895.1"/>
    </source>
</evidence>
<comment type="subcellular location">
    <subcellularLocation>
        <location evidence="1">Endomembrane system</location>
        <topology evidence="1">Multi-pass membrane protein</topology>
    </subcellularLocation>
</comment>
<feature type="transmembrane region" description="Helical" evidence="9">
    <location>
        <begin position="85"/>
        <end position="101"/>
    </location>
</feature>
<dbReference type="GO" id="GO:0006874">
    <property type="term" value="P:intracellular calcium ion homeostasis"/>
    <property type="evidence" value="ECO:0007669"/>
    <property type="project" value="TreeGrafter"/>
</dbReference>
<keyword evidence="8 9" id="KW-0472">Membrane</keyword>
<evidence type="ECO:0000256" key="7">
    <source>
        <dbReference type="ARBA" id="ARBA00023065"/>
    </source>
</evidence>
<dbReference type="GO" id="GO:0015369">
    <property type="term" value="F:calcium:proton antiporter activity"/>
    <property type="evidence" value="ECO:0007669"/>
    <property type="project" value="TreeGrafter"/>
</dbReference>
<dbReference type="CDD" id="cd00051">
    <property type="entry name" value="EFh"/>
    <property type="match status" value="1"/>
</dbReference>
<accession>A0AAE1NB22</accession>
<dbReference type="Pfam" id="PF13499">
    <property type="entry name" value="EF-hand_7"/>
    <property type="match status" value="2"/>
</dbReference>
<evidence type="ECO:0000313" key="13">
    <source>
        <dbReference type="Proteomes" id="UP001293593"/>
    </source>
</evidence>
<dbReference type="AlphaFoldDB" id="A0AAE1NB22"/>
<evidence type="ECO:0000256" key="9">
    <source>
        <dbReference type="SAM" id="Phobius"/>
    </source>
</evidence>
<dbReference type="Gene3D" id="1.10.238.10">
    <property type="entry name" value="EF-hand"/>
    <property type="match status" value="2"/>
</dbReference>
<dbReference type="GO" id="GO:0016020">
    <property type="term" value="C:membrane"/>
    <property type="evidence" value="ECO:0007669"/>
    <property type="project" value="InterPro"/>
</dbReference>
<feature type="transmembrane region" description="Helical" evidence="9">
    <location>
        <begin position="702"/>
        <end position="722"/>
    </location>
</feature>
<keyword evidence="7" id="KW-0406">Ion transport</keyword>
<dbReference type="Proteomes" id="UP001293593">
    <property type="component" value="Unassembled WGS sequence"/>
</dbReference>
<dbReference type="GO" id="GO:0012505">
    <property type="term" value="C:endomembrane system"/>
    <property type="evidence" value="ECO:0007669"/>
    <property type="project" value="UniProtKB-SubCell"/>
</dbReference>
<keyword evidence="3" id="KW-0050">Antiport</keyword>
<evidence type="ECO:0000256" key="2">
    <source>
        <dbReference type="ARBA" id="ARBA00022448"/>
    </source>
</evidence>
<comment type="caution">
    <text evidence="12">The sequence shown here is derived from an EMBL/GenBank/DDBJ whole genome shotgun (WGS) entry which is preliminary data.</text>
</comment>
<dbReference type="InterPro" id="IPR002048">
    <property type="entry name" value="EF_hand_dom"/>
</dbReference>
<dbReference type="SUPFAM" id="SSF47473">
    <property type="entry name" value="EF-hand"/>
    <property type="match status" value="1"/>
</dbReference>
<feature type="signal peptide" evidence="10">
    <location>
        <begin position="1"/>
        <end position="24"/>
    </location>
</feature>
<dbReference type="EMBL" id="JAWXYG010000001">
    <property type="protein sequence ID" value="KAK4285895.1"/>
    <property type="molecule type" value="Genomic_DNA"/>
</dbReference>
<protein>
    <recommendedName>
        <fullName evidence="11">EF-hand domain-containing protein</fullName>
    </recommendedName>
</protein>
<evidence type="ECO:0000259" key="11">
    <source>
        <dbReference type="PROSITE" id="PS50222"/>
    </source>
</evidence>
<dbReference type="GO" id="GO:0005509">
    <property type="term" value="F:calcium ion binding"/>
    <property type="evidence" value="ECO:0007669"/>
    <property type="project" value="InterPro"/>
</dbReference>